<dbReference type="CDD" id="cd03801">
    <property type="entry name" value="GT4_PimA-like"/>
    <property type="match status" value="1"/>
</dbReference>
<sequence>MSQAPADNRKSALLLVHRIPWPPDKGDKIRSWRLFRYLADRYRLSCGFFVDDPADMVHVDHLAQFCDDVKAVKIDPRLARLRSLTALANGRPMTFDFYRSKEMTDWVAQTLGRGVDAAFGFSAAVMPYLERAACPVFADLVDADSAKWSSYGDQASFPMSALYAREGRVLADAEAAISRRASHTFLITAEEAAIVKAHPQADPENIGWYGNGVDTDYFDPEADFTPLDQRVDLIFNGAMDYQPNVEAVTWFADAVWPQLRQADPDLTFAIVGARPTATVSKLADLPGITVTGRVEDMRPWLAAARIAVAPLQIARGVQNKVLEAMAMARPVIASPGAATGIAAIPGEHFFIADGAEAFRDRIVALLQDENTAVAIGQAARTHMVATGSWGAQLTLLGNVLDGHGI</sequence>
<evidence type="ECO:0000313" key="1">
    <source>
        <dbReference type="EMBL" id="GGH93899.1"/>
    </source>
</evidence>
<dbReference type="PANTHER" id="PTHR12526">
    <property type="entry name" value="GLYCOSYLTRANSFERASE"/>
    <property type="match status" value="1"/>
</dbReference>
<keyword evidence="4" id="KW-1185">Reference proteome</keyword>
<gene>
    <name evidence="2" type="ORF">FF098_003370</name>
    <name evidence="1" type="ORF">GCM10011355_06820</name>
</gene>
<dbReference type="NCBIfam" id="TIGR03087">
    <property type="entry name" value="stp1"/>
    <property type="match status" value="1"/>
</dbReference>
<evidence type="ECO:0000313" key="3">
    <source>
        <dbReference type="Proteomes" id="UP000621856"/>
    </source>
</evidence>
<keyword evidence="1" id="KW-0808">Transferase</keyword>
<dbReference type="SUPFAM" id="SSF53756">
    <property type="entry name" value="UDP-Glycosyltransferase/glycogen phosphorylase"/>
    <property type="match status" value="1"/>
</dbReference>
<dbReference type="EMBL" id="BMGZ01000001">
    <property type="protein sequence ID" value="GGH93899.1"/>
    <property type="molecule type" value="Genomic_DNA"/>
</dbReference>
<dbReference type="Pfam" id="PF13692">
    <property type="entry name" value="Glyco_trans_1_4"/>
    <property type="match status" value="1"/>
</dbReference>
<dbReference type="GO" id="GO:0016757">
    <property type="term" value="F:glycosyltransferase activity"/>
    <property type="evidence" value="ECO:0007669"/>
    <property type="project" value="TreeGrafter"/>
</dbReference>
<dbReference type="EMBL" id="VCJR02000001">
    <property type="protein sequence ID" value="NHK26948.1"/>
    <property type="molecule type" value="Genomic_DNA"/>
</dbReference>
<comment type="caution">
    <text evidence="1">The sequence shown here is derived from an EMBL/GenBank/DDBJ whole genome shotgun (WGS) entry which is preliminary data.</text>
</comment>
<dbReference type="Proteomes" id="UP000818603">
    <property type="component" value="Unassembled WGS sequence"/>
</dbReference>
<dbReference type="InterPro" id="IPR017521">
    <property type="entry name" value="Sugar_tfrase_PEP-CTERM_Stp1"/>
</dbReference>
<name>A0A8J3EQ92_9PROT</name>
<evidence type="ECO:0000313" key="2">
    <source>
        <dbReference type="EMBL" id="NHK26948.1"/>
    </source>
</evidence>
<evidence type="ECO:0000313" key="4">
    <source>
        <dbReference type="Proteomes" id="UP000818603"/>
    </source>
</evidence>
<accession>A0A8J3EQ92</accession>
<organism evidence="1 3">
    <name type="scientific">Aquisalinus luteolus</name>
    <dbReference type="NCBI Taxonomy" id="1566827"/>
    <lineage>
        <taxon>Bacteria</taxon>
        <taxon>Pseudomonadati</taxon>
        <taxon>Pseudomonadota</taxon>
        <taxon>Alphaproteobacteria</taxon>
        <taxon>Parvularculales</taxon>
        <taxon>Parvularculaceae</taxon>
        <taxon>Aquisalinus</taxon>
    </lineage>
</organism>
<dbReference type="AlphaFoldDB" id="A0A8J3EQ92"/>
<reference evidence="2 4" key="2">
    <citation type="submission" date="2020-02" db="EMBL/GenBank/DDBJ databases">
        <title>Genome sequence of Parvularcula flava strain NH6-79.</title>
        <authorList>
            <person name="Abdul Karim M.H."/>
            <person name="Lam M.Q."/>
            <person name="Chen S.J."/>
            <person name="Yahya A."/>
            <person name="Shahir S."/>
            <person name="Shamsir M.S."/>
            <person name="Chong C.S."/>
        </authorList>
    </citation>
    <scope>NUCLEOTIDE SEQUENCE [LARGE SCALE GENOMIC DNA]</scope>
    <source>
        <strain evidence="2 4">NH6-79</strain>
    </source>
</reference>
<reference evidence="1" key="3">
    <citation type="submission" date="2020-09" db="EMBL/GenBank/DDBJ databases">
        <authorList>
            <person name="Sun Q."/>
            <person name="Zhou Y."/>
        </authorList>
    </citation>
    <scope>NUCLEOTIDE SEQUENCE</scope>
    <source>
        <strain evidence="1">CGMCC 1.14984</strain>
    </source>
</reference>
<dbReference type="Gene3D" id="3.40.50.2000">
    <property type="entry name" value="Glycogen Phosphorylase B"/>
    <property type="match status" value="1"/>
</dbReference>
<dbReference type="Proteomes" id="UP000621856">
    <property type="component" value="Unassembled WGS sequence"/>
</dbReference>
<protein>
    <submittedName>
        <fullName evidence="1">Glycosyl transferase</fullName>
    </submittedName>
    <submittedName>
        <fullName evidence="2">TIGR03087 family PEP-CTERM/XrtA system glycosyltransferase</fullName>
    </submittedName>
</protein>
<dbReference type="RefSeq" id="WP_155137378.1">
    <property type="nucleotide sequence ID" value="NZ_BMGZ01000001.1"/>
</dbReference>
<dbReference type="PANTHER" id="PTHR12526:SF600">
    <property type="entry name" value="GLYCOSYL TRANSFERASE GROUP 1"/>
    <property type="match status" value="1"/>
</dbReference>
<reference evidence="1" key="1">
    <citation type="journal article" date="2014" name="Int. J. Syst. Evol. Microbiol.">
        <title>Complete genome sequence of Corynebacterium casei LMG S-19264T (=DSM 44701T), isolated from a smear-ripened cheese.</title>
        <authorList>
            <consortium name="US DOE Joint Genome Institute (JGI-PGF)"/>
            <person name="Walter F."/>
            <person name="Albersmeier A."/>
            <person name="Kalinowski J."/>
            <person name="Ruckert C."/>
        </authorList>
    </citation>
    <scope>NUCLEOTIDE SEQUENCE</scope>
    <source>
        <strain evidence="1">CGMCC 1.14984</strain>
    </source>
</reference>
<proteinExistence type="predicted"/>